<dbReference type="InterPro" id="IPR003595">
    <property type="entry name" value="Tyr_Pase_cat"/>
</dbReference>
<dbReference type="Pfam" id="PF00102">
    <property type="entry name" value="Y_phosphatase"/>
    <property type="match status" value="1"/>
</dbReference>
<dbReference type="EMBL" id="JARO02000589">
    <property type="protein sequence ID" value="KPP78039.1"/>
    <property type="molecule type" value="Genomic_DNA"/>
</dbReference>
<organism evidence="6 7">
    <name type="scientific">Scleropages formosus</name>
    <name type="common">Asian bonytongue</name>
    <name type="synonym">Osteoglossum formosum</name>
    <dbReference type="NCBI Taxonomy" id="113540"/>
    <lineage>
        <taxon>Eukaryota</taxon>
        <taxon>Metazoa</taxon>
        <taxon>Chordata</taxon>
        <taxon>Craniata</taxon>
        <taxon>Vertebrata</taxon>
        <taxon>Euteleostomi</taxon>
        <taxon>Actinopterygii</taxon>
        <taxon>Neopterygii</taxon>
        <taxon>Teleostei</taxon>
        <taxon>Osteoglossocephala</taxon>
        <taxon>Osteoglossomorpha</taxon>
        <taxon>Osteoglossiformes</taxon>
        <taxon>Osteoglossidae</taxon>
        <taxon>Scleropages</taxon>
    </lineage>
</organism>
<gene>
    <name evidence="6" type="ORF">Z043_102494</name>
</gene>
<dbReference type="InterPro" id="IPR050348">
    <property type="entry name" value="Protein-Tyr_Phosphatase"/>
</dbReference>
<evidence type="ECO:0000313" key="7">
    <source>
        <dbReference type="Proteomes" id="UP000034805"/>
    </source>
</evidence>
<evidence type="ECO:0000259" key="4">
    <source>
        <dbReference type="PROSITE" id="PS50055"/>
    </source>
</evidence>
<name>A0A0P7VPJ8_SCLFO</name>
<keyword evidence="3" id="KW-0812">Transmembrane</keyword>
<dbReference type="AlphaFoldDB" id="A0A0P7VPJ8"/>
<dbReference type="PROSITE" id="PS50056">
    <property type="entry name" value="TYR_PHOSPHATASE_2"/>
    <property type="match status" value="1"/>
</dbReference>
<dbReference type="InterPro" id="IPR000387">
    <property type="entry name" value="Tyr_Pase_dom"/>
</dbReference>
<comment type="caution">
    <text evidence="6">The sequence shown here is derived from an EMBL/GenBank/DDBJ whole genome shotgun (WGS) entry which is preliminary data.</text>
</comment>
<keyword evidence="3" id="KW-0472">Membrane</keyword>
<dbReference type="InterPro" id="IPR016130">
    <property type="entry name" value="Tyr_Pase_AS"/>
</dbReference>
<keyword evidence="2" id="KW-0378">Hydrolase</keyword>
<accession>A0A0P7VPJ8</accession>
<feature type="domain" description="Tyrosine specific protein phosphatases" evidence="5">
    <location>
        <begin position="30"/>
        <end position="103"/>
    </location>
</feature>
<dbReference type="GO" id="GO:0004725">
    <property type="term" value="F:protein tyrosine phosphatase activity"/>
    <property type="evidence" value="ECO:0007669"/>
    <property type="project" value="UniProtKB-EC"/>
</dbReference>
<keyword evidence="2" id="KW-0904">Protein phosphatase</keyword>
<sequence>MDSPTERRVTHYHYQGWPDRGVPRDLASFCSFADHVRQQLDGAPCVGPAVVHCSAGVGRSGTFVAIFRLMQMCARSTQPDVRRAVYDLRRHRMMMVQTLVSLHCSPIRLLGIFPYLMSS</sequence>
<evidence type="ECO:0000256" key="3">
    <source>
        <dbReference type="SAM" id="Phobius"/>
    </source>
</evidence>
<reference evidence="6 7" key="1">
    <citation type="submission" date="2015-08" db="EMBL/GenBank/DDBJ databases">
        <title>The genome of the Asian arowana (Scleropages formosus).</title>
        <authorList>
            <person name="Tan M.H."/>
            <person name="Gan H.M."/>
            <person name="Croft L.J."/>
            <person name="Austin C.M."/>
        </authorList>
    </citation>
    <scope>NUCLEOTIDE SEQUENCE [LARGE SCALE GENOMIC DNA]</scope>
    <source>
        <strain evidence="6">Aro1</strain>
    </source>
</reference>
<dbReference type="PANTHER" id="PTHR19134">
    <property type="entry name" value="RECEPTOR-TYPE TYROSINE-PROTEIN PHOSPHATASE"/>
    <property type="match status" value="1"/>
</dbReference>
<dbReference type="EC" id="3.1.3.48" evidence="1"/>
<dbReference type="PANTHER" id="PTHR19134:SF557">
    <property type="entry name" value="RECEPTOR-TYPE TYROSINE-PROTEIN PHOSPHATASE ETA-LIKE-RELATED"/>
    <property type="match status" value="1"/>
</dbReference>
<dbReference type="PROSITE" id="PS00383">
    <property type="entry name" value="TYR_PHOSPHATASE_1"/>
    <property type="match status" value="1"/>
</dbReference>
<dbReference type="PROSITE" id="PS50055">
    <property type="entry name" value="TYR_PHOSPHATASE_PTP"/>
    <property type="match status" value="1"/>
</dbReference>
<protein>
    <recommendedName>
        <fullName evidence="1">protein-tyrosine-phosphatase</fullName>
        <ecNumber evidence="1">3.1.3.48</ecNumber>
    </recommendedName>
</protein>
<feature type="transmembrane region" description="Helical" evidence="3">
    <location>
        <begin position="99"/>
        <end position="117"/>
    </location>
</feature>
<evidence type="ECO:0000313" key="6">
    <source>
        <dbReference type="EMBL" id="KPP78039.1"/>
    </source>
</evidence>
<dbReference type="PRINTS" id="PR00700">
    <property type="entry name" value="PRTYPHPHTASE"/>
</dbReference>
<evidence type="ECO:0000256" key="1">
    <source>
        <dbReference type="ARBA" id="ARBA00013064"/>
    </source>
</evidence>
<dbReference type="CDD" id="cd00047">
    <property type="entry name" value="PTPc"/>
    <property type="match status" value="1"/>
</dbReference>
<keyword evidence="3" id="KW-1133">Transmembrane helix</keyword>
<dbReference type="SMART" id="SM00404">
    <property type="entry name" value="PTPc_motif"/>
    <property type="match status" value="1"/>
</dbReference>
<evidence type="ECO:0000259" key="5">
    <source>
        <dbReference type="PROSITE" id="PS50056"/>
    </source>
</evidence>
<evidence type="ECO:0000256" key="2">
    <source>
        <dbReference type="ARBA" id="ARBA00022912"/>
    </source>
</evidence>
<dbReference type="InterPro" id="IPR000242">
    <property type="entry name" value="PTP_cat"/>
</dbReference>
<feature type="domain" description="Tyrosine-protein phosphatase" evidence="4">
    <location>
        <begin position="1"/>
        <end position="98"/>
    </location>
</feature>
<dbReference type="SUPFAM" id="SSF52799">
    <property type="entry name" value="(Phosphotyrosine protein) phosphatases II"/>
    <property type="match status" value="1"/>
</dbReference>
<proteinExistence type="predicted"/>
<dbReference type="Gene3D" id="3.90.190.10">
    <property type="entry name" value="Protein tyrosine phosphatase superfamily"/>
    <property type="match status" value="1"/>
</dbReference>
<dbReference type="Proteomes" id="UP000034805">
    <property type="component" value="Unassembled WGS sequence"/>
</dbReference>
<dbReference type="InterPro" id="IPR029021">
    <property type="entry name" value="Prot-tyrosine_phosphatase-like"/>
</dbReference>